<keyword evidence="2" id="KW-1185">Reference proteome</keyword>
<dbReference type="AlphaFoldDB" id="A0AAD6L996"/>
<name>A0AAD6L996_9ROSI</name>
<organism evidence="1 2">
    <name type="scientific">Populus alba x Populus x berolinensis</name>
    <dbReference type="NCBI Taxonomy" id="444605"/>
    <lineage>
        <taxon>Eukaryota</taxon>
        <taxon>Viridiplantae</taxon>
        <taxon>Streptophyta</taxon>
        <taxon>Embryophyta</taxon>
        <taxon>Tracheophyta</taxon>
        <taxon>Spermatophyta</taxon>
        <taxon>Magnoliopsida</taxon>
        <taxon>eudicotyledons</taxon>
        <taxon>Gunneridae</taxon>
        <taxon>Pentapetalae</taxon>
        <taxon>rosids</taxon>
        <taxon>fabids</taxon>
        <taxon>Malpighiales</taxon>
        <taxon>Salicaceae</taxon>
        <taxon>Saliceae</taxon>
        <taxon>Populus</taxon>
    </lineage>
</organism>
<evidence type="ECO:0000313" key="2">
    <source>
        <dbReference type="Proteomes" id="UP001164929"/>
    </source>
</evidence>
<dbReference type="EMBL" id="JAQIZT010000019">
    <property type="protein sequence ID" value="KAJ6952624.1"/>
    <property type="molecule type" value="Genomic_DNA"/>
</dbReference>
<proteinExistence type="predicted"/>
<protein>
    <submittedName>
        <fullName evidence="1">Uncharacterized protein</fullName>
    </submittedName>
</protein>
<dbReference type="Proteomes" id="UP001164929">
    <property type="component" value="Chromosome 19"/>
</dbReference>
<sequence length="40" mass="4808">MNFICDFFMLKNMSFTTNSSNAQQNSFSSRTAQLWHRPYR</sequence>
<gene>
    <name evidence="1" type="ORF">NC653_041687</name>
</gene>
<accession>A0AAD6L996</accession>
<reference evidence="1" key="1">
    <citation type="journal article" date="2023" name="Mol. Ecol. Resour.">
        <title>Chromosome-level genome assembly of a triploid poplar Populus alba 'Berolinensis'.</title>
        <authorList>
            <person name="Chen S."/>
            <person name="Yu Y."/>
            <person name="Wang X."/>
            <person name="Wang S."/>
            <person name="Zhang T."/>
            <person name="Zhou Y."/>
            <person name="He R."/>
            <person name="Meng N."/>
            <person name="Wang Y."/>
            <person name="Liu W."/>
            <person name="Liu Z."/>
            <person name="Liu J."/>
            <person name="Guo Q."/>
            <person name="Huang H."/>
            <person name="Sederoff R.R."/>
            <person name="Wang G."/>
            <person name="Qu G."/>
            <person name="Chen S."/>
        </authorList>
    </citation>
    <scope>NUCLEOTIDE SEQUENCE</scope>
    <source>
        <strain evidence="1">SC-2020</strain>
    </source>
</reference>
<evidence type="ECO:0000313" key="1">
    <source>
        <dbReference type="EMBL" id="KAJ6952624.1"/>
    </source>
</evidence>
<comment type="caution">
    <text evidence="1">The sequence shown here is derived from an EMBL/GenBank/DDBJ whole genome shotgun (WGS) entry which is preliminary data.</text>
</comment>